<organism evidence="1 2">
    <name type="scientific">Cloeon dipterum</name>
    <dbReference type="NCBI Taxonomy" id="197152"/>
    <lineage>
        <taxon>Eukaryota</taxon>
        <taxon>Metazoa</taxon>
        <taxon>Ecdysozoa</taxon>
        <taxon>Arthropoda</taxon>
        <taxon>Hexapoda</taxon>
        <taxon>Insecta</taxon>
        <taxon>Pterygota</taxon>
        <taxon>Palaeoptera</taxon>
        <taxon>Ephemeroptera</taxon>
        <taxon>Pisciforma</taxon>
        <taxon>Baetidae</taxon>
        <taxon>Cloeon</taxon>
    </lineage>
</organism>
<protein>
    <submittedName>
        <fullName evidence="1">Uncharacterized protein</fullName>
    </submittedName>
</protein>
<comment type="caution">
    <text evidence="1">The sequence shown here is derived from an EMBL/GenBank/DDBJ whole genome shotgun (WGS) entry which is preliminary data.</text>
</comment>
<name>A0A8S1CR71_9INSE</name>
<dbReference type="EMBL" id="CADEPI010000033">
    <property type="protein sequence ID" value="CAB3367784.1"/>
    <property type="molecule type" value="Genomic_DNA"/>
</dbReference>
<keyword evidence="2" id="KW-1185">Reference proteome</keyword>
<evidence type="ECO:0000313" key="1">
    <source>
        <dbReference type="EMBL" id="CAB3367784.1"/>
    </source>
</evidence>
<sequence length="113" mass="11781">MADQTQRPAAARTLAISTTSYAGCAAELRSLGMPKRETNSIQNSGPPRIAPEVAQAAAQSNQLSCGHRFIALPLVHGLAASCIPGVARDFGGCRLHPDGCPICCFGRCGRAFL</sequence>
<proteinExistence type="predicted"/>
<dbReference type="Proteomes" id="UP000494165">
    <property type="component" value="Unassembled WGS sequence"/>
</dbReference>
<accession>A0A8S1CR71</accession>
<reference evidence="1 2" key="1">
    <citation type="submission" date="2020-04" db="EMBL/GenBank/DDBJ databases">
        <authorList>
            <person name="Alioto T."/>
            <person name="Alioto T."/>
            <person name="Gomez Garrido J."/>
        </authorList>
    </citation>
    <scope>NUCLEOTIDE SEQUENCE [LARGE SCALE GENOMIC DNA]</scope>
</reference>
<gene>
    <name evidence="1" type="ORF">CLODIP_2_CD11798</name>
</gene>
<dbReference type="AlphaFoldDB" id="A0A8S1CR71"/>
<evidence type="ECO:0000313" key="2">
    <source>
        <dbReference type="Proteomes" id="UP000494165"/>
    </source>
</evidence>